<accession>A0AA40FY91</accession>
<name>A0AA40FY91_9HYME</name>
<evidence type="ECO:0000313" key="2">
    <source>
        <dbReference type="Proteomes" id="UP001177670"/>
    </source>
</evidence>
<gene>
    <name evidence="1" type="ORF">K0M31_003729</name>
</gene>
<dbReference type="EMBL" id="JAHYIQ010000012">
    <property type="protein sequence ID" value="KAK1127180.1"/>
    <property type="molecule type" value="Genomic_DNA"/>
</dbReference>
<protein>
    <submittedName>
        <fullName evidence="1">Uncharacterized protein</fullName>
    </submittedName>
</protein>
<dbReference type="AlphaFoldDB" id="A0AA40FY91"/>
<dbReference type="Proteomes" id="UP001177670">
    <property type="component" value="Unassembled WGS sequence"/>
</dbReference>
<reference evidence="1" key="1">
    <citation type="submission" date="2021-10" db="EMBL/GenBank/DDBJ databases">
        <title>Melipona bicolor Genome sequencing and assembly.</title>
        <authorList>
            <person name="Araujo N.S."/>
            <person name="Arias M.C."/>
        </authorList>
    </citation>
    <scope>NUCLEOTIDE SEQUENCE</scope>
    <source>
        <strain evidence="1">USP_2M_L1-L4_2017</strain>
        <tissue evidence="1">Whole body</tissue>
    </source>
</reference>
<sequence>MKLVKTEKGKGFFAEIYLSSRETRKEAIGVTPWDPLAVSVYFGLSQCISDVVTNANINQSQAAQKEFFSSLVVLPISSVVRILDIMGTIGTEVDAVLARNERGGVKIENNRLVNVTVEPPLGLFTVKSQAKASRQVRRLRSAHRALSDLWIRCTNSLVEREAKVARYAITRLPINF</sequence>
<organism evidence="1 2">
    <name type="scientific">Melipona bicolor</name>
    <dbReference type="NCBI Taxonomy" id="60889"/>
    <lineage>
        <taxon>Eukaryota</taxon>
        <taxon>Metazoa</taxon>
        <taxon>Ecdysozoa</taxon>
        <taxon>Arthropoda</taxon>
        <taxon>Hexapoda</taxon>
        <taxon>Insecta</taxon>
        <taxon>Pterygota</taxon>
        <taxon>Neoptera</taxon>
        <taxon>Endopterygota</taxon>
        <taxon>Hymenoptera</taxon>
        <taxon>Apocrita</taxon>
        <taxon>Aculeata</taxon>
        <taxon>Apoidea</taxon>
        <taxon>Anthophila</taxon>
        <taxon>Apidae</taxon>
        <taxon>Melipona</taxon>
    </lineage>
</organism>
<evidence type="ECO:0000313" key="1">
    <source>
        <dbReference type="EMBL" id="KAK1127180.1"/>
    </source>
</evidence>
<keyword evidence="2" id="KW-1185">Reference proteome</keyword>
<comment type="caution">
    <text evidence="1">The sequence shown here is derived from an EMBL/GenBank/DDBJ whole genome shotgun (WGS) entry which is preliminary data.</text>
</comment>
<proteinExistence type="predicted"/>